<dbReference type="InterPro" id="IPR016187">
    <property type="entry name" value="CTDL_fold"/>
</dbReference>
<keyword evidence="1" id="KW-1133">Transmembrane helix</keyword>
<accession>A0A8W8JE77</accession>
<dbReference type="Gene3D" id="3.10.100.10">
    <property type="entry name" value="Mannose-Binding Protein A, subunit A"/>
    <property type="match status" value="1"/>
</dbReference>
<dbReference type="InterPro" id="IPR016186">
    <property type="entry name" value="C-type_lectin-like/link_sf"/>
</dbReference>
<dbReference type="SUPFAM" id="SSF56436">
    <property type="entry name" value="C-type lectin-like"/>
    <property type="match status" value="1"/>
</dbReference>
<dbReference type="AlphaFoldDB" id="A0A8W8JE77"/>
<dbReference type="EnsemblMetazoa" id="G18078.1">
    <property type="protein sequence ID" value="G18078.1:cds"/>
    <property type="gene ID" value="G18078"/>
</dbReference>
<keyword evidence="1" id="KW-0812">Transmembrane</keyword>
<reference evidence="2" key="1">
    <citation type="submission" date="2022-08" db="UniProtKB">
        <authorList>
            <consortium name="EnsemblMetazoa"/>
        </authorList>
    </citation>
    <scope>IDENTIFICATION</scope>
    <source>
        <strain evidence="2">05x7-T-G4-1.051#20</strain>
    </source>
</reference>
<proteinExistence type="predicted"/>
<protein>
    <recommendedName>
        <fullName evidence="4">C-type lectin domain-containing protein</fullName>
    </recommendedName>
</protein>
<dbReference type="Proteomes" id="UP000005408">
    <property type="component" value="Unassembled WGS sequence"/>
</dbReference>
<sequence>MKDVMKYFILVILGSNIVMTTYALTSNQFIALSSLITGSAFAASLSGSYLLTVEELALLTALILYSVIPRSTLTTSTKVIVPAVSACPLPGYTYNRYFGCLRYVVIPSPINAEAASQFCANEGGQLLLLNSDEEVEELRRLIASYNIVMADGIFVQGKRTTGSSPWIIEDGSPLPYTPPTGIRNENNPSYTRLVFAVDAGFDLVAIPLSNLERFFFCEV</sequence>
<keyword evidence="3" id="KW-1185">Reference proteome</keyword>
<evidence type="ECO:0000313" key="3">
    <source>
        <dbReference type="Proteomes" id="UP000005408"/>
    </source>
</evidence>
<feature type="transmembrane region" description="Helical" evidence="1">
    <location>
        <begin position="45"/>
        <end position="68"/>
    </location>
</feature>
<organism evidence="2 3">
    <name type="scientific">Magallana gigas</name>
    <name type="common">Pacific oyster</name>
    <name type="synonym">Crassostrea gigas</name>
    <dbReference type="NCBI Taxonomy" id="29159"/>
    <lineage>
        <taxon>Eukaryota</taxon>
        <taxon>Metazoa</taxon>
        <taxon>Spiralia</taxon>
        <taxon>Lophotrochozoa</taxon>
        <taxon>Mollusca</taxon>
        <taxon>Bivalvia</taxon>
        <taxon>Autobranchia</taxon>
        <taxon>Pteriomorphia</taxon>
        <taxon>Ostreida</taxon>
        <taxon>Ostreoidea</taxon>
        <taxon>Ostreidae</taxon>
        <taxon>Magallana</taxon>
    </lineage>
</organism>
<evidence type="ECO:0000256" key="1">
    <source>
        <dbReference type="SAM" id="Phobius"/>
    </source>
</evidence>
<name>A0A8W8JE77_MAGGI</name>
<evidence type="ECO:0000313" key="2">
    <source>
        <dbReference type="EnsemblMetazoa" id="G18078.1:cds"/>
    </source>
</evidence>
<feature type="transmembrane region" description="Helical" evidence="1">
    <location>
        <begin position="7"/>
        <end position="25"/>
    </location>
</feature>
<evidence type="ECO:0008006" key="4">
    <source>
        <dbReference type="Google" id="ProtNLM"/>
    </source>
</evidence>
<keyword evidence="1" id="KW-0472">Membrane</keyword>
<dbReference type="OrthoDB" id="7357196at2759"/>